<evidence type="ECO:0000256" key="1">
    <source>
        <dbReference type="SAM" id="MobiDB-lite"/>
    </source>
</evidence>
<gene>
    <name evidence="2" type="ORF">GCM10007231_00100</name>
</gene>
<evidence type="ECO:0000313" key="2">
    <source>
        <dbReference type="EMBL" id="GGD05299.1"/>
    </source>
</evidence>
<sequence>MLWAGSDEKPGRSCICRVFGKALFHERLAQQPDPCDAGPVRVPNGRDGEVPDVSATVNGVVV</sequence>
<protein>
    <submittedName>
        <fullName evidence="2">Uncharacterized protein</fullName>
    </submittedName>
</protein>
<dbReference type="Proteomes" id="UP000630594">
    <property type="component" value="Unassembled WGS sequence"/>
</dbReference>
<feature type="region of interest" description="Disordered" evidence="1">
    <location>
        <begin position="34"/>
        <end position="53"/>
    </location>
</feature>
<comment type="caution">
    <text evidence="2">The sequence shown here is derived from an EMBL/GenBank/DDBJ whole genome shotgun (WGS) entry which is preliminary data.</text>
</comment>
<proteinExistence type="predicted"/>
<organism evidence="2 3">
    <name type="scientific">Nocardioides daphniae</name>
    <dbReference type="NCBI Taxonomy" id="402297"/>
    <lineage>
        <taxon>Bacteria</taxon>
        <taxon>Bacillati</taxon>
        <taxon>Actinomycetota</taxon>
        <taxon>Actinomycetes</taxon>
        <taxon>Propionibacteriales</taxon>
        <taxon>Nocardioidaceae</taxon>
        <taxon>Nocardioides</taxon>
    </lineage>
</organism>
<name>A0ABQ1PWG2_9ACTN</name>
<accession>A0ABQ1PWG2</accession>
<keyword evidence="3" id="KW-1185">Reference proteome</keyword>
<evidence type="ECO:0000313" key="3">
    <source>
        <dbReference type="Proteomes" id="UP000630594"/>
    </source>
</evidence>
<dbReference type="EMBL" id="BMCK01000001">
    <property type="protein sequence ID" value="GGD05299.1"/>
    <property type="molecule type" value="Genomic_DNA"/>
</dbReference>
<reference evidence="3" key="1">
    <citation type="journal article" date="2019" name="Int. J. Syst. Evol. Microbiol.">
        <title>The Global Catalogue of Microorganisms (GCM) 10K type strain sequencing project: providing services to taxonomists for standard genome sequencing and annotation.</title>
        <authorList>
            <consortium name="The Broad Institute Genomics Platform"/>
            <consortium name="The Broad Institute Genome Sequencing Center for Infectious Disease"/>
            <person name="Wu L."/>
            <person name="Ma J."/>
        </authorList>
    </citation>
    <scope>NUCLEOTIDE SEQUENCE [LARGE SCALE GENOMIC DNA]</scope>
    <source>
        <strain evidence="3">CCM 7403</strain>
    </source>
</reference>